<dbReference type="InterPro" id="IPR000743">
    <property type="entry name" value="Glyco_hydro_28"/>
</dbReference>
<dbReference type="OrthoDB" id="9795222at2"/>
<sequence>MARALILSALLATTSLTAAEPAVSTQTVAAPLHYDIRAFGATGDGQALDTDAINRAIEAAHAAGGGTVYFPAGTYLSFSIRLKSNLTLHLGAGATLRAAKPEKHGEKYDAAEPTEWGTYQDFGHSHWRNSLIWGENLENISITGPGRIDGTDALTRRGPGPRGSTPGAVGDLPEAMRAARAANPPVDSAPPPRFSMEGQGNKAIALKLCRNVTLRDFSMLACGHFALLATGVDNLAIDNLRVDTNRDGFDIDACRNVCVSNCFVNSPNDDAICLKSSYGLGFARACENITITNCQVSGYDLGTFLDGTFKRTMQQAPDRDGPTGRIKFGTESNGGFKNITISNCVFDRSRGLAIETVDGGVIEDVTVTNITMRDVTTAPIFLRLGNRARGPEGTPVGAIRRVTISNLTASGVDPRYASIIAGIAGHPIKDVTLSNIRIVYRGGGTAEDAAIEPPEKDAAYPEPSMFGKIPAYGIFVRHAKNLKVRNVEVSFEQPEARPAVVMHSVKGARFDLFSAQRVDGVPVFSLRDVSDFEVRGSEGVADLKRTNVVSEKF</sequence>
<dbReference type="AlphaFoldDB" id="A0A290QH10"/>
<dbReference type="SUPFAM" id="SSF51126">
    <property type="entry name" value="Pectin lyase-like"/>
    <property type="match status" value="1"/>
</dbReference>
<feature type="chain" id="PRO_5012425620" evidence="5">
    <location>
        <begin position="19"/>
        <end position="553"/>
    </location>
</feature>
<dbReference type="RefSeq" id="WP_096055273.1">
    <property type="nucleotide sequence ID" value="NZ_CP023344.1"/>
</dbReference>
<accession>A0A290QH10</accession>
<gene>
    <name evidence="7" type="ORF">CMV30_06575</name>
</gene>
<dbReference type="InterPro" id="IPR012334">
    <property type="entry name" value="Pectin_lyas_fold"/>
</dbReference>
<dbReference type="PANTHER" id="PTHR31339">
    <property type="entry name" value="PECTIN LYASE-RELATED"/>
    <property type="match status" value="1"/>
</dbReference>
<dbReference type="PANTHER" id="PTHR31339:SF9">
    <property type="entry name" value="PLASMIN AND FIBRONECTIN-BINDING PROTEIN A"/>
    <property type="match status" value="1"/>
</dbReference>
<reference evidence="7 8" key="1">
    <citation type="submission" date="2017-09" db="EMBL/GenBank/DDBJ databases">
        <title>Complete genome sequence of Verrucomicrobial strain HZ-65, isolated from freshwater.</title>
        <authorList>
            <person name="Choi A."/>
        </authorList>
    </citation>
    <scope>NUCLEOTIDE SEQUENCE [LARGE SCALE GENOMIC DNA]</scope>
    <source>
        <strain evidence="7 8">HZ-65</strain>
    </source>
</reference>
<dbReference type="InterPro" id="IPR006626">
    <property type="entry name" value="PbH1"/>
</dbReference>
<dbReference type="InterPro" id="IPR051801">
    <property type="entry name" value="GH28_Enzymes"/>
</dbReference>
<dbReference type="Gene3D" id="2.160.20.10">
    <property type="entry name" value="Single-stranded right-handed beta-helix, Pectin lyase-like"/>
    <property type="match status" value="1"/>
</dbReference>
<feature type="domain" description="Rhamnogalacturonase A/B/Epimerase-like pectate lyase" evidence="6">
    <location>
        <begin position="36"/>
        <end position="94"/>
    </location>
</feature>
<dbReference type="Proteomes" id="UP000217265">
    <property type="component" value="Chromosome"/>
</dbReference>
<evidence type="ECO:0000256" key="4">
    <source>
        <dbReference type="RuleBase" id="RU361169"/>
    </source>
</evidence>
<dbReference type="SMART" id="SM00710">
    <property type="entry name" value="PbH1"/>
    <property type="match status" value="8"/>
</dbReference>
<name>A0A290QH10_9BACT</name>
<dbReference type="Pfam" id="PF12708">
    <property type="entry name" value="Pect-lyase_RHGA_epim"/>
    <property type="match status" value="1"/>
</dbReference>
<dbReference type="KEGG" id="vbh:CMV30_06575"/>
<organism evidence="7 8">
    <name type="scientific">Nibricoccus aquaticus</name>
    <dbReference type="NCBI Taxonomy" id="2576891"/>
    <lineage>
        <taxon>Bacteria</taxon>
        <taxon>Pseudomonadati</taxon>
        <taxon>Verrucomicrobiota</taxon>
        <taxon>Opitutia</taxon>
        <taxon>Opitutales</taxon>
        <taxon>Opitutaceae</taxon>
        <taxon>Nibricoccus</taxon>
    </lineage>
</organism>
<dbReference type="GO" id="GO:0004650">
    <property type="term" value="F:polygalacturonase activity"/>
    <property type="evidence" value="ECO:0007669"/>
    <property type="project" value="InterPro"/>
</dbReference>
<evidence type="ECO:0000313" key="7">
    <source>
        <dbReference type="EMBL" id="ATC63641.1"/>
    </source>
</evidence>
<evidence type="ECO:0000256" key="1">
    <source>
        <dbReference type="ARBA" id="ARBA00008834"/>
    </source>
</evidence>
<evidence type="ECO:0000259" key="6">
    <source>
        <dbReference type="Pfam" id="PF12708"/>
    </source>
</evidence>
<dbReference type="Pfam" id="PF00295">
    <property type="entry name" value="Glyco_hydro_28"/>
    <property type="match status" value="2"/>
</dbReference>
<comment type="similarity">
    <text evidence="1 4">Belongs to the glycosyl hydrolase 28 family.</text>
</comment>
<dbReference type="InterPro" id="IPR024535">
    <property type="entry name" value="RHGA/B-epi-like_pectate_lyase"/>
</dbReference>
<keyword evidence="5" id="KW-0732">Signal</keyword>
<dbReference type="InterPro" id="IPR011050">
    <property type="entry name" value="Pectin_lyase_fold/virulence"/>
</dbReference>
<evidence type="ECO:0000256" key="2">
    <source>
        <dbReference type="ARBA" id="ARBA00022801"/>
    </source>
</evidence>
<keyword evidence="2 4" id="KW-0378">Hydrolase</keyword>
<feature type="signal peptide" evidence="5">
    <location>
        <begin position="1"/>
        <end position="18"/>
    </location>
</feature>
<dbReference type="EMBL" id="CP023344">
    <property type="protein sequence ID" value="ATC63641.1"/>
    <property type="molecule type" value="Genomic_DNA"/>
</dbReference>
<protein>
    <submittedName>
        <fullName evidence="7">Exo-poly-alpha-D-galacturonosidase</fullName>
    </submittedName>
</protein>
<proteinExistence type="inferred from homology"/>
<evidence type="ECO:0000256" key="5">
    <source>
        <dbReference type="SAM" id="SignalP"/>
    </source>
</evidence>
<dbReference type="GO" id="GO:0005975">
    <property type="term" value="P:carbohydrate metabolic process"/>
    <property type="evidence" value="ECO:0007669"/>
    <property type="project" value="InterPro"/>
</dbReference>
<keyword evidence="3 4" id="KW-0326">Glycosidase</keyword>
<keyword evidence="8" id="KW-1185">Reference proteome</keyword>
<evidence type="ECO:0000313" key="8">
    <source>
        <dbReference type="Proteomes" id="UP000217265"/>
    </source>
</evidence>
<evidence type="ECO:0000256" key="3">
    <source>
        <dbReference type="ARBA" id="ARBA00023295"/>
    </source>
</evidence>